<evidence type="ECO:0000256" key="1">
    <source>
        <dbReference type="SAM" id="MobiDB-lite"/>
    </source>
</evidence>
<protein>
    <submittedName>
        <fullName evidence="2">Uncharacterized protein</fullName>
    </submittedName>
</protein>
<proteinExistence type="predicted"/>
<organism evidence="2 3">
    <name type="scientific">Stylonychia lemnae</name>
    <name type="common">Ciliate</name>
    <dbReference type="NCBI Taxonomy" id="5949"/>
    <lineage>
        <taxon>Eukaryota</taxon>
        <taxon>Sar</taxon>
        <taxon>Alveolata</taxon>
        <taxon>Ciliophora</taxon>
        <taxon>Intramacronucleata</taxon>
        <taxon>Spirotrichea</taxon>
        <taxon>Stichotrichia</taxon>
        <taxon>Sporadotrichida</taxon>
        <taxon>Oxytrichidae</taxon>
        <taxon>Stylonychinae</taxon>
        <taxon>Stylonychia</taxon>
    </lineage>
</organism>
<name>A0A078ARF4_STYLE</name>
<accession>A0A078ARF4</accession>
<sequence>MLNSNNNDDFDSSDINSILIKEQYSQSHLVPSTQDQTAELSSRNYDSKLSNDNYYQSWVGLSKTDQLMHTHISSSRPSQEQILNTKARVKVIRQHLLPPRNKSQEKKKRVLELLQQKAIQHLGLKTDQVLRTQENGLCLKPNAALIQSQQKNESRFKRKYSRKDLTKEECGSDYLSVQRYHSNQNRRNLDYTGSNSRVELESLIPKLSTKIKQEHFKYLLKNTPIKLKGRQISFKIQYQLSKEIRNTSCSYAHQNLQPNINNSLASLPKLMLRSSSRQSITQRSMAQNSINKKITRLSKERRNQIRNLVFKIDDVLNEENQIKKSFIRDKENDIGLINMRLDQISSKINDNLQEQDLYDSRFNKVFSEEERLEAIGQMRKDIDDTGYAFKSNKRKFPLNHRQKLINLVNKQRNQNII</sequence>
<evidence type="ECO:0000313" key="3">
    <source>
        <dbReference type="Proteomes" id="UP000039865"/>
    </source>
</evidence>
<gene>
    <name evidence="2" type="primary">Contig2143.g2302</name>
    <name evidence="2" type="ORF">STYLEM_13626</name>
</gene>
<feature type="region of interest" description="Disordered" evidence="1">
    <location>
        <begin position="26"/>
        <end position="46"/>
    </location>
</feature>
<keyword evidence="3" id="KW-1185">Reference proteome</keyword>
<dbReference type="Proteomes" id="UP000039865">
    <property type="component" value="Unassembled WGS sequence"/>
</dbReference>
<dbReference type="InParanoid" id="A0A078ARF4"/>
<reference evidence="2 3" key="1">
    <citation type="submission" date="2014-06" db="EMBL/GenBank/DDBJ databases">
        <authorList>
            <person name="Swart Estienne"/>
        </authorList>
    </citation>
    <scope>NUCLEOTIDE SEQUENCE [LARGE SCALE GENOMIC DNA]</scope>
    <source>
        <strain evidence="2 3">130c</strain>
    </source>
</reference>
<evidence type="ECO:0000313" key="2">
    <source>
        <dbReference type="EMBL" id="CDW84561.1"/>
    </source>
</evidence>
<dbReference type="AlphaFoldDB" id="A0A078ARF4"/>
<dbReference type="EMBL" id="CCKQ01012929">
    <property type="protein sequence ID" value="CDW84561.1"/>
    <property type="molecule type" value="Genomic_DNA"/>
</dbReference>